<dbReference type="Proteomes" id="UP000327362">
    <property type="component" value="Plasmid p1-JPH1"/>
</dbReference>
<keyword evidence="2" id="KW-0614">Plasmid</keyword>
<proteinExistence type="predicted"/>
<dbReference type="Gene3D" id="3.90.176.10">
    <property type="entry name" value="Toxin ADP-ribosyltransferase, Chain A, domain 1"/>
    <property type="match status" value="1"/>
</dbReference>
<sequence length="569" mass="61675">MCLASTEPGGPRRCSGDTRTGYEKSTATTEALDDQRRQLLTRLITEPNTHQPSARRDELLAGLTTDEVDVLIQARRDHLRPAVDEAFTNLPAHLSDATRDTTIAERGEILIHRPGGTTTTAATLLDAHTAVYRTRRGDYAIAYQDGQAYRTIATASKYKTALAMANRIPTLNPLDQPPGGIDDLQQQAYRAHADTAQQLATQAAYGRLTTPEEQSAFLAERLTHARNEIVDAAAATPLHNAVLDATLRHRHRHRLAAAQAAGDAAARAAATSGDDPEQAYTTAYRHCLGTPTRGGAHIPHFDHHTLPAASLGDTTHNLLQRNGIRCYGAETAHDYTVTTRRSGDLKAWGLHDVYGTLRTPQISELTKTHARLVNTVLTAHEREALRTYTSGRHIGSGAYIQINDVFTGRTTTPAPAVANTCAHLRSAFDKHARHNRTREPVTVVRGTRVPTEWASTTADYLTTAFPVGAKIELGQVTSATTRTATAIRFSDRGPGAYIMAIRTRDGLPVKVISANTGEDEVILPPGIALRCVRVDTTAGVEHRPTVYLVAEDLVAEAESALSERVLRAG</sequence>
<geneLocation type="plasmid" evidence="2 3">
    <name>p1-JPH1</name>
</geneLocation>
<evidence type="ECO:0008006" key="4">
    <source>
        <dbReference type="Google" id="ProtNLM"/>
    </source>
</evidence>
<feature type="region of interest" description="Disordered" evidence="1">
    <location>
        <begin position="1"/>
        <end position="30"/>
    </location>
</feature>
<evidence type="ECO:0000256" key="1">
    <source>
        <dbReference type="SAM" id="MobiDB-lite"/>
    </source>
</evidence>
<gene>
    <name evidence="2" type="ORF">JPH1_53600</name>
</gene>
<dbReference type="PROSITE" id="PS51996">
    <property type="entry name" value="TR_MART"/>
    <property type="match status" value="1"/>
</dbReference>
<organism evidence="2 3">
    <name type="scientific">Mycobacterium avium subsp. hominissuis</name>
    <dbReference type="NCBI Taxonomy" id="439334"/>
    <lineage>
        <taxon>Bacteria</taxon>
        <taxon>Bacillati</taxon>
        <taxon>Actinomycetota</taxon>
        <taxon>Actinomycetes</taxon>
        <taxon>Mycobacteriales</taxon>
        <taxon>Mycobacteriaceae</taxon>
        <taxon>Mycobacterium</taxon>
        <taxon>Mycobacterium avium complex (MAC)</taxon>
    </lineage>
</organism>
<evidence type="ECO:0000313" key="2">
    <source>
        <dbReference type="EMBL" id="BBN50885.1"/>
    </source>
</evidence>
<name>A0AAI8SSN9_MYCAV</name>
<dbReference type="RefSeq" id="WP_095785674.1">
    <property type="nucleotide sequence ID" value="NZ_AP020327.1"/>
</dbReference>
<dbReference type="EMBL" id="AP020327">
    <property type="protein sequence ID" value="BBN50885.1"/>
    <property type="molecule type" value="Genomic_DNA"/>
</dbReference>
<dbReference type="AlphaFoldDB" id="A0AAI8SSN9"/>
<protein>
    <recommendedName>
        <fullName evidence="4">NAD(+)--protein-arginine ADP-ribosyltransferase</fullName>
    </recommendedName>
</protein>
<reference evidence="2 3" key="1">
    <citation type="submission" date="2019-09" db="EMBL/GenBank/DDBJ databases">
        <title>Complete genome sequence of Mycobacterium avium subsp. hominissuis strain JP-H-1.</title>
        <authorList>
            <person name="Kinoshita Y."/>
            <person name="Niwa H."/>
            <person name="Uchida-Fujii E."/>
            <person name="Nukada T."/>
        </authorList>
    </citation>
    <scope>NUCLEOTIDE SEQUENCE [LARGE SCALE GENOMIC DNA]</scope>
    <source>
        <strain evidence="2 3">JP-H-1</strain>
        <plasmid evidence="2 3">p1-JPH1</plasmid>
    </source>
</reference>
<accession>A0AAI8SSN9</accession>
<evidence type="ECO:0000313" key="3">
    <source>
        <dbReference type="Proteomes" id="UP000327362"/>
    </source>
</evidence>
<dbReference type="SUPFAM" id="SSF56399">
    <property type="entry name" value="ADP-ribosylation"/>
    <property type="match status" value="1"/>
</dbReference>